<evidence type="ECO:0000256" key="2">
    <source>
        <dbReference type="SAM" id="Phobius"/>
    </source>
</evidence>
<keyword evidence="2" id="KW-1133">Transmembrane helix</keyword>
<proteinExistence type="predicted"/>
<accession>A0ABU3QKL4</accession>
<evidence type="ECO:0000313" key="3">
    <source>
        <dbReference type="EMBL" id="MDT9683292.1"/>
    </source>
</evidence>
<feature type="region of interest" description="Disordered" evidence="1">
    <location>
        <begin position="59"/>
        <end position="83"/>
    </location>
</feature>
<sequence length="83" mass="8294">MLRHEFHPGRLIAGVTGLVVATVYGGDAAGAWDTPWYAAVPLLLCGLVPAAVATRAGRRRHAAGVAPADDAGAPTGTGDHAPG</sequence>
<evidence type="ECO:0000256" key="1">
    <source>
        <dbReference type="SAM" id="MobiDB-lite"/>
    </source>
</evidence>
<protein>
    <recommendedName>
        <fullName evidence="5">Integral membrane protein</fullName>
    </recommendedName>
</protein>
<name>A0ABU3QKL4_9ACTN</name>
<keyword evidence="2" id="KW-0812">Transmembrane</keyword>
<evidence type="ECO:0000313" key="4">
    <source>
        <dbReference type="Proteomes" id="UP001250181"/>
    </source>
</evidence>
<keyword evidence="4" id="KW-1185">Reference proteome</keyword>
<organism evidence="3 4">
    <name type="scientific">Streptomyces tamarix</name>
    <dbReference type="NCBI Taxonomy" id="3078565"/>
    <lineage>
        <taxon>Bacteria</taxon>
        <taxon>Bacillati</taxon>
        <taxon>Actinomycetota</taxon>
        <taxon>Actinomycetes</taxon>
        <taxon>Kitasatosporales</taxon>
        <taxon>Streptomycetaceae</taxon>
        <taxon>Streptomyces</taxon>
    </lineage>
</organism>
<feature type="transmembrane region" description="Helical" evidence="2">
    <location>
        <begin position="35"/>
        <end position="53"/>
    </location>
</feature>
<dbReference type="RefSeq" id="WP_315878360.1">
    <property type="nucleotide sequence ID" value="NZ_JAWCTQ010000015.1"/>
</dbReference>
<comment type="caution">
    <text evidence="3">The sequence shown here is derived from an EMBL/GenBank/DDBJ whole genome shotgun (WGS) entry which is preliminary data.</text>
</comment>
<keyword evidence="2" id="KW-0472">Membrane</keyword>
<dbReference type="EMBL" id="JAWCTQ010000015">
    <property type="protein sequence ID" value="MDT9683292.1"/>
    <property type="molecule type" value="Genomic_DNA"/>
</dbReference>
<evidence type="ECO:0008006" key="5">
    <source>
        <dbReference type="Google" id="ProtNLM"/>
    </source>
</evidence>
<reference evidence="3 4" key="1">
    <citation type="submission" date="2023-09" db="EMBL/GenBank/DDBJ databases">
        <title>Streptomyces sp. nov.: A antagonism against Alternaria gaisen Producing Streptochlin, Isolated from Tamarix root soil.</title>
        <authorList>
            <person name="Chen Y."/>
        </authorList>
    </citation>
    <scope>NUCLEOTIDE SEQUENCE [LARGE SCALE GENOMIC DNA]</scope>
    <source>
        <strain evidence="3 4">TRM76323</strain>
    </source>
</reference>
<feature type="compositionally biased region" description="Low complexity" evidence="1">
    <location>
        <begin position="63"/>
        <end position="83"/>
    </location>
</feature>
<dbReference type="Proteomes" id="UP001250181">
    <property type="component" value="Unassembled WGS sequence"/>
</dbReference>
<gene>
    <name evidence="3" type="ORF">RND61_14600</name>
</gene>